<dbReference type="PROSITE" id="PS50931">
    <property type="entry name" value="HTH_LYSR"/>
    <property type="match status" value="1"/>
</dbReference>
<evidence type="ECO:0000256" key="2">
    <source>
        <dbReference type="ARBA" id="ARBA00023015"/>
    </source>
</evidence>
<dbReference type="RefSeq" id="WP_341629439.1">
    <property type="nucleotide sequence ID" value="NZ_JBAKBA010000276.1"/>
</dbReference>
<dbReference type="SUPFAM" id="SSF46785">
    <property type="entry name" value="Winged helix' DNA-binding domain"/>
    <property type="match status" value="1"/>
</dbReference>
<dbReference type="Pfam" id="PF00126">
    <property type="entry name" value="HTH_1"/>
    <property type="match status" value="1"/>
</dbReference>
<protein>
    <submittedName>
        <fullName evidence="5">LysR family transcriptional regulator</fullName>
    </submittedName>
</protein>
<dbReference type="PANTHER" id="PTHR30126">
    <property type="entry name" value="HTH-TYPE TRANSCRIPTIONAL REGULATOR"/>
    <property type="match status" value="1"/>
</dbReference>
<organism evidence="5 6">
    <name type="scientific">Psychromonas arctica</name>
    <dbReference type="NCBI Taxonomy" id="168275"/>
    <lineage>
        <taxon>Bacteria</taxon>
        <taxon>Pseudomonadati</taxon>
        <taxon>Pseudomonadota</taxon>
        <taxon>Gammaproteobacteria</taxon>
        <taxon>Alteromonadales</taxon>
        <taxon>Psychromonadaceae</taxon>
        <taxon>Psychromonas</taxon>
    </lineage>
</organism>
<gene>
    <name evidence="5" type="ORF">V6255_18545</name>
</gene>
<keyword evidence="3" id="KW-0804">Transcription</keyword>
<evidence type="ECO:0000259" key="4">
    <source>
        <dbReference type="PROSITE" id="PS50931"/>
    </source>
</evidence>
<keyword evidence="2" id="KW-0805">Transcription regulation</keyword>
<dbReference type="InterPro" id="IPR036390">
    <property type="entry name" value="WH_DNA-bd_sf"/>
</dbReference>
<keyword evidence="6" id="KW-1185">Reference proteome</keyword>
<feature type="domain" description="HTH lysR-type" evidence="4">
    <location>
        <begin position="1"/>
        <end position="54"/>
    </location>
</feature>
<feature type="non-terminal residue" evidence="5">
    <location>
        <position position="1"/>
    </location>
</feature>
<name>A0ABU9HH67_9GAMM</name>
<evidence type="ECO:0000313" key="6">
    <source>
        <dbReference type="Proteomes" id="UP001366060"/>
    </source>
</evidence>
<dbReference type="Gene3D" id="1.10.10.10">
    <property type="entry name" value="Winged helix-like DNA-binding domain superfamily/Winged helix DNA-binding domain"/>
    <property type="match status" value="1"/>
</dbReference>
<dbReference type="Proteomes" id="UP001366060">
    <property type="component" value="Unassembled WGS sequence"/>
</dbReference>
<dbReference type="InterPro" id="IPR000847">
    <property type="entry name" value="LysR_HTH_N"/>
</dbReference>
<feature type="non-terminal residue" evidence="5">
    <location>
        <position position="73"/>
    </location>
</feature>
<evidence type="ECO:0000313" key="5">
    <source>
        <dbReference type="EMBL" id="MEL0661106.1"/>
    </source>
</evidence>
<dbReference type="InterPro" id="IPR036388">
    <property type="entry name" value="WH-like_DNA-bd_sf"/>
</dbReference>
<dbReference type="PANTHER" id="PTHR30126:SF91">
    <property type="entry name" value="LYSR FAMILY TRANSCRIPTIONAL REGULATOR"/>
    <property type="match status" value="1"/>
</dbReference>
<dbReference type="EMBL" id="JBAKBA010000276">
    <property type="protein sequence ID" value="MEL0661106.1"/>
    <property type="molecule type" value="Genomic_DNA"/>
</dbReference>
<comment type="caution">
    <text evidence="5">The sequence shown here is derived from an EMBL/GenBank/DDBJ whole genome shotgun (WGS) entry which is preliminary data.</text>
</comment>
<proteinExistence type="inferred from homology"/>
<evidence type="ECO:0000256" key="1">
    <source>
        <dbReference type="ARBA" id="ARBA00009437"/>
    </source>
</evidence>
<accession>A0ABU9HH67</accession>
<sequence length="73" mass="8182">QLKVFITVCETGSFSATARKLKRAQSGVSQAIANIEISINQTLFNREKNTPLLTENRKALLPIPKSILHQQIY</sequence>
<reference evidence="5 6" key="1">
    <citation type="submission" date="2024-02" db="EMBL/GenBank/DDBJ databases">
        <title>Bacteria isolated from the canopy kelp, Nereocystis luetkeana.</title>
        <authorList>
            <person name="Pfister C.A."/>
            <person name="Younker I.T."/>
            <person name="Light S.H."/>
        </authorList>
    </citation>
    <scope>NUCLEOTIDE SEQUENCE [LARGE SCALE GENOMIC DNA]</scope>
    <source>
        <strain evidence="5 6">TI.2.07</strain>
    </source>
</reference>
<evidence type="ECO:0000256" key="3">
    <source>
        <dbReference type="ARBA" id="ARBA00023163"/>
    </source>
</evidence>
<comment type="similarity">
    <text evidence="1">Belongs to the LysR transcriptional regulatory family.</text>
</comment>